<comment type="caution">
    <text evidence="2">The sequence shown here is derived from an EMBL/GenBank/DDBJ whole genome shotgun (WGS) entry which is preliminary data.</text>
</comment>
<evidence type="ECO:0000259" key="1">
    <source>
        <dbReference type="Pfam" id="PF12697"/>
    </source>
</evidence>
<organism evidence="2 3">
    <name type="scientific">Candidatus Litorirhabdus singularis</name>
    <dbReference type="NCBI Taxonomy" id="2518993"/>
    <lineage>
        <taxon>Bacteria</taxon>
        <taxon>Pseudomonadati</taxon>
        <taxon>Pseudomonadota</taxon>
        <taxon>Gammaproteobacteria</taxon>
        <taxon>Cellvibrionales</taxon>
        <taxon>Halieaceae</taxon>
        <taxon>Candidatus Litorirhabdus</taxon>
    </lineage>
</organism>
<reference evidence="2" key="1">
    <citation type="submission" date="2019-02" db="EMBL/GenBank/DDBJ databases">
        <authorList>
            <person name="Li S.-H."/>
        </authorList>
    </citation>
    <scope>NUCLEOTIDE SEQUENCE</scope>
    <source>
        <strain evidence="2">IMCC14734</strain>
    </source>
</reference>
<evidence type="ECO:0000313" key="2">
    <source>
        <dbReference type="EMBL" id="MCX2980303.1"/>
    </source>
</evidence>
<feature type="domain" description="AB hydrolase-1" evidence="1">
    <location>
        <begin position="40"/>
        <end position="274"/>
    </location>
</feature>
<accession>A0ABT3TDC5</accession>
<gene>
    <name evidence="2" type="ORF">EYC98_05395</name>
</gene>
<dbReference type="Pfam" id="PF12697">
    <property type="entry name" value="Abhydrolase_6"/>
    <property type="match status" value="1"/>
</dbReference>
<dbReference type="Proteomes" id="UP001143362">
    <property type="component" value="Unassembled WGS sequence"/>
</dbReference>
<keyword evidence="2" id="KW-0378">Hydrolase</keyword>
<dbReference type="EMBL" id="SHNN01000001">
    <property type="protein sequence ID" value="MCX2980303.1"/>
    <property type="molecule type" value="Genomic_DNA"/>
</dbReference>
<dbReference type="PANTHER" id="PTHR43798:SF33">
    <property type="entry name" value="HYDROLASE, PUTATIVE (AFU_ORTHOLOGUE AFUA_2G14860)-RELATED"/>
    <property type="match status" value="1"/>
</dbReference>
<dbReference type="PANTHER" id="PTHR43798">
    <property type="entry name" value="MONOACYLGLYCEROL LIPASE"/>
    <property type="match status" value="1"/>
</dbReference>
<dbReference type="Gene3D" id="3.40.50.1820">
    <property type="entry name" value="alpha/beta hydrolase"/>
    <property type="match status" value="1"/>
</dbReference>
<name>A0ABT3TDC5_9GAMM</name>
<dbReference type="InterPro" id="IPR050266">
    <property type="entry name" value="AB_hydrolase_sf"/>
</dbReference>
<dbReference type="GO" id="GO:0016787">
    <property type="term" value="F:hydrolase activity"/>
    <property type="evidence" value="ECO:0007669"/>
    <property type="project" value="UniProtKB-KW"/>
</dbReference>
<proteinExistence type="predicted"/>
<sequence>MEPAAQVAALLDKAELHQTPCGNGELRWQQWSSGRAGPPLILLHGGYGSWTHWIANIPDLAASRNLWTVDLPGLGDSADMRKPHATSNSAKILLRGIDSLLGAGSEFDLAGFSFGAMVAAQLAIQAGSRCRRLLLCGAAGFGHLHVQVDLEKPPRVGKDAEEARGIHASNLRSLMFANTETIDELAIYVHGENLSRARINSRPLSRTDELLKSLPQIKCALTCVWGSRDATAGGTENIAQRRKLIEQAQPNVDFHVLNGVGHWAMYESPAAFNALLTD</sequence>
<dbReference type="RefSeq" id="WP_279244280.1">
    <property type="nucleotide sequence ID" value="NZ_SHNN01000001.1"/>
</dbReference>
<evidence type="ECO:0000313" key="3">
    <source>
        <dbReference type="Proteomes" id="UP001143362"/>
    </source>
</evidence>
<protein>
    <submittedName>
        <fullName evidence="2">Alpha/beta hydrolase</fullName>
    </submittedName>
</protein>
<keyword evidence="3" id="KW-1185">Reference proteome</keyword>
<dbReference type="InterPro" id="IPR029058">
    <property type="entry name" value="AB_hydrolase_fold"/>
</dbReference>
<dbReference type="SUPFAM" id="SSF53474">
    <property type="entry name" value="alpha/beta-Hydrolases"/>
    <property type="match status" value="1"/>
</dbReference>
<dbReference type="InterPro" id="IPR000073">
    <property type="entry name" value="AB_hydrolase_1"/>
</dbReference>